<organism evidence="1 2">
    <name type="scientific">Neobacillus niacini</name>
    <dbReference type="NCBI Taxonomy" id="86668"/>
    <lineage>
        <taxon>Bacteria</taxon>
        <taxon>Bacillati</taxon>
        <taxon>Bacillota</taxon>
        <taxon>Bacilli</taxon>
        <taxon>Bacillales</taxon>
        <taxon>Bacillaceae</taxon>
        <taxon>Neobacillus</taxon>
    </lineage>
</organism>
<comment type="caution">
    <text evidence="1">The sequence shown here is derived from an EMBL/GenBank/DDBJ whole genome shotgun (WGS) entry which is preliminary data.</text>
</comment>
<reference evidence="2" key="1">
    <citation type="submission" date="2020-07" db="EMBL/GenBank/DDBJ databases">
        <authorList>
            <person name="Partida-Martinez L."/>
            <person name="Huntemann M."/>
            <person name="Clum A."/>
            <person name="Wang J."/>
            <person name="Palaniappan K."/>
            <person name="Ritter S."/>
            <person name="Chen I.-M."/>
            <person name="Stamatis D."/>
            <person name="Reddy T."/>
            <person name="O'Malley R."/>
            <person name="Daum C."/>
            <person name="Shapiro N."/>
            <person name="Ivanova N."/>
            <person name="Kyrpides N."/>
            <person name="Woyke T."/>
        </authorList>
    </citation>
    <scope>NUCLEOTIDE SEQUENCE [LARGE SCALE GENOMIC DNA]</scope>
    <source>
        <strain evidence="2">AT2.8</strain>
    </source>
</reference>
<dbReference type="AlphaFoldDB" id="A0A852T9S0"/>
<gene>
    <name evidence="1" type="ORF">F4694_002295</name>
</gene>
<name>A0A852T9S0_9BACI</name>
<accession>A0A852T9S0</accession>
<dbReference type="EMBL" id="JACCBX010000004">
    <property type="protein sequence ID" value="NYE05542.1"/>
    <property type="molecule type" value="Genomic_DNA"/>
</dbReference>
<evidence type="ECO:0000313" key="2">
    <source>
        <dbReference type="Proteomes" id="UP000548423"/>
    </source>
</evidence>
<dbReference type="Proteomes" id="UP000548423">
    <property type="component" value="Unassembled WGS sequence"/>
</dbReference>
<proteinExistence type="predicted"/>
<sequence length="35" mass="4059">MKDNNVHRKTYVYNAVIYEKHPVLSVTGWRSAIAP</sequence>
<reference evidence="2" key="2">
    <citation type="submission" date="2020-08" db="EMBL/GenBank/DDBJ databases">
        <title>The Agave Microbiome: Exploring the role of microbial communities in plant adaptations to desert environments.</title>
        <authorList>
            <person name="Partida-Martinez L.P."/>
        </authorList>
    </citation>
    <scope>NUCLEOTIDE SEQUENCE [LARGE SCALE GENOMIC DNA]</scope>
    <source>
        <strain evidence="2">AT2.8</strain>
    </source>
</reference>
<protein>
    <submittedName>
        <fullName evidence="1">Uncharacterized protein</fullName>
    </submittedName>
</protein>
<evidence type="ECO:0000313" key="1">
    <source>
        <dbReference type="EMBL" id="NYE05542.1"/>
    </source>
</evidence>